<dbReference type="GO" id="GO:0005794">
    <property type="term" value="C:Golgi apparatus"/>
    <property type="evidence" value="ECO:0000318"/>
    <property type="project" value="GO_Central"/>
</dbReference>
<feature type="compositionally biased region" description="Basic residues" evidence="8">
    <location>
        <begin position="539"/>
        <end position="553"/>
    </location>
</feature>
<evidence type="ECO:0000256" key="6">
    <source>
        <dbReference type="ARBA" id="ARBA00023034"/>
    </source>
</evidence>
<dbReference type="GeneID" id="5718380"/>
<proteinExistence type="inferred from homology"/>
<dbReference type="OrthoDB" id="46189at2759"/>
<feature type="region of interest" description="Disordered" evidence="8">
    <location>
        <begin position="1"/>
        <end position="31"/>
    </location>
</feature>
<evidence type="ECO:0000256" key="3">
    <source>
        <dbReference type="ARBA" id="ARBA00020978"/>
    </source>
</evidence>
<dbReference type="GO" id="GO:0000139">
    <property type="term" value="C:Golgi membrane"/>
    <property type="evidence" value="ECO:0007669"/>
    <property type="project" value="UniProtKB-SubCell"/>
</dbReference>
<protein>
    <recommendedName>
        <fullName evidence="3">Conserved oligomeric Golgi complex subunit 1</fullName>
    </recommendedName>
</protein>
<dbReference type="ExpressionAtlas" id="A0A2K3CYI1">
    <property type="expression patterns" value="baseline"/>
</dbReference>
<dbReference type="InParanoid" id="A0A2K3CYI1"/>
<dbReference type="InterPro" id="IPR033370">
    <property type="entry name" value="COG1"/>
</dbReference>
<keyword evidence="10" id="KW-1185">Reference proteome</keyword>
<evidence type="ECO:0000256" key="2">
    <source>
        <dbReference type="ARBA" id="ARBA00006653"/>
    </source>
</evidence>
<evidence type="ECO:0000256" key="5">
    <source>
        <dbReference type="ARBA" id="ARBA00022927"/>
    </source>
</evidence>
<evidence type="ECO:0000256" key="7">
    <source>
        <dbReference type="ARBA" id="ARBA00023136"/>
    </source>
</evidence>
<dbReference type="PANTHER" id="PTHR31658:SF0">
    <property type="entry name" value="CONSERVED OLIGOMERIC GOLGI COMPLEX SUBUNIT 1"/>
    <property type="match status" value="1"/>
</dbReference>
<dbReference type="STRING" id="3055.A0A2K3CYI1"/>
<sequence length="1439" mass="141702">MQQVVSHHHQHGPGAQVGAPGQTAHKLSEAQRGAEALFTTKTISEIREIEVRTRKDIEQKKLQLRNLVGDSYRDLIDSADKILSIATNATTILNNVRSIQDSFTGLAHNFTSSDVLLNEKRDSLTKHEELYAVGSRVKYLVDTPELIWGCLDAARHLDACRRYLRAEVVHEHLRAGFGPAALARFPLLRHHWPTVTKFKKQIVEAVQACLVGGSSTAAGATAAGSTGGGATAAAAPASATSGSSGSSSSTGQGTGQVADLLAALASLQGLDSAALLQAFLSARRTMLAQLVAAADGGSAAAAAETLSAVAQAAQLTVAQVGELFLAAAPPGAASAASAAAGGAASGAALAAAAAAAAVGGADATCLLQQRCREEEADYSELMFGGRTAGGGGGGQGAAAAVAAPEAEAWRRTNRAVVERLAALSSGQVEHACVAWLRSVAEDFAGQAPRLLAGLANASALVEVEACVRTAIASWAHPGAAAAGGAAAAAAGGGKPPLAGAKRPRAGAAGAAGSGSLHPSASAAAALASVGSAGGAAGHHSYHHGHHHGHHGHHGPLDAPHLGSWEAVAEWVVGRPLNIWQEVFHGPFVVRSRELIEEAFAAVARGLEGPLDAALKAAAAAELPAEPAGCIITRIWPMEGWDGGAAAVAAATGVGLAGGDGAGAGAGTSVGAGVGVGRAGSGVAGAGSGAGVGEDGVAGVAGKGGGAARGYRQQVAAMQRRFDDDLRGILQSALLLVGTADSASWPHAVHSSPVSHSPSAASLSRAASEAVGGPGGPGAAAATAAAGLGLLQPHPSGSHGHARSSLHSFASIKRDMQGSRAAELEPFVQTRCIELVSAVANKLQSRLDALGAPREGPAGAAAAEQVVLLGRLATALATDSRCLPVVLGAPEGWKAAAAGLPSSISHASHARTAGAGRAGAAGRGAAAGNARLAGVLDRLRGAAVAAYKAWAAWAAASLSAELRVLLLSDELLTCNTTPLSWQETVIAGEADNALAEPVADMRFALPASPSAAVLLLLNAACTELRRAGDHKIAPEALQAFEWELSRALIASYAQLLSPGLGALSTKGLTEKGVLQLLFDVRFVRDVLVGGRPVSATRPGGGGGAAASAASVAAAAAAAATAGAGLGGLGGLGVLGAGAAELADPAVVAALGERRREQAALEQMLQDLLDPIDWATYESYLWANVGRYFGRVSVLLGGLIQLQRAHPEGGAGGLGGLGKMAATGLQDSNPLNVLPVAPRFQYLPISAPTATLAAQQQQQQQQAAAAAAAAVAATGGGYAAAAGAAAGLVPVTSSGSLAGARFRASVGALNRAVSGQLAAAGDAADSYSFADLGSARGGMRGGAAGGGVAGGGAGAEAPSAAAAGSAASVGAAALSALQARLQGGSLGTFGSMLGDKAAEVTAMASAKFGDFGDYLPTSALGSAVGSAGGLFSSLTKNVGKK</sequence>
<dbReference type="RefSeq" id="XP_042917000.1">
    <property type="nucleotide sequence ID" value="XM_043070327.1"/>
</dbReference>
<gene>
    <name evidence="9" type="ORF">CHLRE_14g628050v5</name>
</gene>
<evidence type="ECO:0000256" key="1">
    <source>
        <dbReference type="ARBA" id="ARBA00004395"/>
    </source>
</evidence>
<reference evidence="9 10" key="1">
    <citation type="journal article" date="2007" name="Science">
        <title>The Chlamydomonas genome reveals the evolution of key animal and plant functions.</title>
        <authorList>
            <person name="Merchant S.S."/>
            <person name="Prochnik S.E."/>
            <person name="Vallon O."/>
            <person name="Harris E.H."/>
            <person name="Karpowicz S.J."/>
            <person name="Witman G.B."/>
            <person name="Terry A."/>
            <person name="Salamov A."/>
            <person name="Fritz-Laylin L.K."/>
            <person name="Marechal-Drouard L."/>
            <person name="Marshall W.F."/>
            <person name="Qu L.H."/>
            <person name="Nelson D.R."/>
            <person name="Sanderfoot A.A."/>
            <person name="Spalding M.H."/>
            <person name="Kapitonov V.V."/>
            <person name="Ren Q."/>
            <person name="Ferris P."/>
            <person name="Lindquist E."/>
            <person name="Shapiro H."/>
            <person name="Lucas S.M."/>
            <person name="Grimwood J."/>
            <person name="Schmutz J."/>
            <person name="Cardol P."/>
            <person name="Cerutti H."/>
            <person name="Chanfreau G."/>
            <person name="Chen C.L."/>
            <person name="Cognat V."/>
            <person name="Croft M.T."/>
            <person name="Dent R."/>
            <person name="Dutcher S."/>
            <person name="Fernandez E."/>
            <person name="Fukuzawa H."/>
            <person name="Gonzalez-Ballester D."/>
            <person name="Gonzalez-Halphen D."/>
            <person name="Hallmann A."/>
            <person name="Hanikenne M."/>
            <person name="Hippler M."/>
            <person name="Inwood W."/>
            <person name="Jabbari K."/>
            <person name="Kalanon M."/>
            <person name="Kuras R."/>
            <person name="Lefebvre P.A."/>
            <person name="Lemaire S.D."/>
            <person name="Lobanov A.V."/>
            <person name="Lohr M."/>
            <person name="Manuell A."/>
            <person name="Meier I."/>
            <person name="Mets L."/>
            <person name="Mittag M."/>
            <person name="Mittelmeier T."/>
            <person name="Moroney J.V."/>
            <person name="Moseley J."/>
            <person name="Napoli C."/>
            <person name="Nedelcu A.M."/>
            <person name="Niyogi K."/>
            <person name="Novoselov S.V."/>
            <person name="Paulsen I.T."/>
            <person name="Pazour G."/>
            <person name="Purton S."/>
            <person name="Ral J.P."/>
            <person name="Riano-Pachon D.M."/>
            <person name="Riekhof W."/>
            <person name="Rymarquis L."/>
            <person name="Schroda M."/>
            <person name="Stern D."/>
            <person name="Umen J."/>
            <person name="Willows R."/>
            <person name="Wilson N."/>
            <person name="Zimmer S.L."/>
            <person name="Allmer J."/>
            <person name="Balk J."/>
            <person name="Bisova K."/>
            <person name="Chen C.J."/>
            <person name="Elias M."/>
            <person name="Gendler K."/>
            <person name="Hauser C."/>
            <person name="Lamb M.R."/>
            <person name="Ledford H."/>
            <person name="Long J.C."/>
            <person name="Minagawa J."/>
            <person name="Page M.D."/>
            <person name="Pan J."/>
            <person name="Pootakham W."/>
            <person name="Roje S."/>
            <person name="Rose A."/>
            <person name="Stahlberg E."/>
            <person name="Terauchi A.M."/>
            <person name="Yang P."/>
            <person name="Ball S."/>
            <person name="Bowler C."/>
            <person name="Dieckmann C.L."/>
            <person name="Gladyshev V.N."/>
            <person name="Green P."/>
            <person name="Jorgensen R."/>
            <person name="Mayfield S."/>
            <person name="Mueller-Roeber B."/>
            <person name="Rajamani S."/>
            <person name="Sayre R.T."/>
            <person name="Brokstein P."/>
            <person name="Dubchak I."/>
            <person name="Goodstein D."/>
            <person name="Hornick L."/>
            <person name="Huang Y.W."/>
            <person name="Jhaveri J."/>
            <person name="Luo Y."/>
            <person name="Martinez D."/>
            <person name="Ngau W.C."/>
            <person name="Otillar B."/>
            <person name="Poliakov A."/>
            <person name="Porter A."/>
            <person name="Szajkowski L."/>
            <person name="Werner G."/>
            <person name="Zhou K."/>
            <person name="Grigoriev I.V."/>
            <person name="Rokhsar D.S."/>
            <person name="Grossman A.R."/>
        </authorList>
    </citation>
    <scope>NUCLEOTIDE SEQUENCE [LARGE SCALE GENOMIC DNA]</scope>
    <source>
        <strain evidence="10">CC-503</strain>
    </source>
</reference>
<comment type="similarity">
    <text evidence="2">Belongs to the COG1 family.</text>
</comment>
<dbReference type="PANTHER" id="PTHR31658">
    <property type="entry name" value="CONSERVED OLIGOMERIC GOLGI COMPLEX SUBUNIT 1"/>
    <property type="match status" value="1"/>
</dbReference>
<keyword evidence="4" id="KW-0813">Transport</keyword>
<evidence type="ECO:0000313" key="10">
    <source>
        <dbReference type="Proteomes" id="UP000006906"/>
    </source>
</evidence>
<dbReference type="FunCoup" id="A0A2K3CYI1">
    <property type="interactions" value="1861"/>
</dbReference>
<comment type="subcellular location">
    <subcellularLocation>
        <location evidence="1">Golgi apparatus membrane</location>
        <topology evidence="1">Peripheral membrane protein</topology>
    </subcellularLocation>
</comment>
<accession>A0A2K3CYI1</accession>
<feature type="region of interest" description="Disordered" evidence="8">
    <location>
        <begin position="535"/>
        <end position="557"/>
    </location>
</feature>
<organism evidence="9 10">
    <name type="scientific">Chlamydomonas reinhardtii</name>
    <name type="common">Chlamydomonas smithii</name>
    <dbReference type="NCBI Taxonomy" id="3055"/>
    <lineage>
        <taxon>Eukaryota</taxon>
        <taxon>Viridiplantae</taxon>
        <taxon>Chlorophyta</taxon>
        <taxon>core chlorophytes</taxon>
        <taxon>Chlorophyceae</taxon>
        <taxon>CS clade</taxon>
        <taxon>Chlamydomonadales</taxon>
        <taxon>Chlamydomonadaceae</taxon>
        <taxon>Chlamydomonas</taxon>
    </lineage>
</organism>
<dbReference type="EMBL" id="CM008975">
    <property type="protein sequence ID" value="PNW73331.1"/>
    <property type="molecule type" value="Genomic_DNA"/>
</dbReference>
<evidence type="ECO:0000256" key="8">
    <source>
        <dbReference type="SAM" id="MobiDB-lite"/>
    </source>
</evidence>
<feature type="compositionally biased region" description="Basic residues" evidence="8">
    <location>
        <begin position="1"/>
        <end position="11"/>
    </location>
</feature>
<dbReference type="KEGG" id="cre:CHLRE_14g628050v5"/>
<dbReference type="GO" id="GO:0006891">
    <property type="term" value="P:intra-Golgi vesicle-mediated transport"/>
    <property type="evidence" value="ECO:0007669"/>
    <property type="project" value="InterPro"/>
</dbReference>
<dbReference type="GO" id="GO:0017119">
    <property type="term" value="C:Golgi transport complex"/>
    <property type="evidence" value="ECO:0007669"/>
    <property type="project" value="InterPro"/>
</dbReference>
<name>A0A2K3CYI1_CHLRE</name>
<dbReference type="Proteomes" id="UP000006906">
    <property type="component" value="Chromosome 14"/>
</dbReference>
<dbReference type="GO" id="GO:0015031">
    <property type="term" value="P:protein transport"/>
    <property type="evidence" value="ECO:0007669"/>
    <property type="project" value="UniProtKB-KW"/>
</dbReference>
<feature type="region of interest" description="Disordered" evidence="8">
    <location>
        <begin position="231"/>
        <end position="251"/>
    </location>
</feature>
<feature type="region of interest" description="Disordered" evidence="8">
    <location>
        <begin position="744"/>
        <end position="777"/>
    </location>
</feature>
<feature type="compositionally biased region" description="Low complexity" evidence="8">
    <location>
        <begin position="744"/>
        <end position="770"/>
    </location>
</feature>
<dbReference type="Gramene" id="PNW73331">
    <property type="protein sequence ID" value="PNW73331"/>
    <property type="gene ID" value="CHLRE_14g628050v5"/>
</dbReference>
<feature type="region of interest" description="Disordered" evidence="8">
    <location>
        <begin position="486"/>
        <end position="513"/>
    </location>
</feature>
<keyword evidence="7" id="KW-0472">Membrane</keyword>
<dbReference type="Pfam" id="PF08700">
    <property type="entry name" value="VPS51_Exo84_N"/>
    <property type="match status" value="1"/>
</dbReference>
<evidence type="ECO:0000256" key="4">
    <source>
        <dbReference type="ARBA" id="ARBA00022448"/>
    </source>
</evidence>
<keyword evidence="6" id="KW-0333">Golgi apparatus</keyword>
<evidence type="ECO:0000313" key="9">
    <source>
        <dbReference type="EMBL" id="PNW73331.1"/>
    </source>
</evidence>
<keyword evidence="5" id="KW-0653">Protein transport</keyword>